<dbReference type="InterPro" id="IPR008967">
    <property type="entry name" value="p53-like_TF_DNA-bd_sf"/>
</dbReference>
<feature type="compositionally biased region" description="Polar residues" evidence="3">
    <location>
        <begin position="482"/>
        <end position="492"/>
    </location>
</feature>
<evidence type="ECO:0000313" key="5">
    <source>
        <dbReference type="EMBL" id="KAJ3221472.1"/>
    </source>
</evidence>
<feature type="compositionally biased region" description="Low complexity" evidence="3">
    <location>
        <begin position="493"/>
        <end position="512"/>
    </location>
</feature>
<dbReference type="GO" id="GO:0051321">
    <property type="term" value="P:meiotic cell cycle"/>
    <property type="evidence" value="ECO:0007669"/>
    <property type="project" value="TreeGrafter"/>
</dbReference>
<accession>A0AAD5U3C1</accession>
<dbReference type="PANTHER" id="PTHR35144">
    <property type="entry name" value="MEIOSIS-SPECIFIC TRANSCRIPTION FACTOR NDT80"/>
    <property type="match status" value="1"/>
</dbReference>
<dbReference type="PROSITE" id="PS51517">
    <property type="entry name" value="NDT80"/>
    <property type="match status" value="1"/>
</dbReference>
<keyword evidence="6" id="KW-1185">Reference proteome</keyword>
<keyword evidence="1 2" id="KW-0238">DNA-binding</keyword>
<dbReference type="GO" id="GO:0003700">
    <property type="term" value="F:DNA-binding transcription factor activity"/>
    <property type="evidence" value="ECO:0007669"/>
    <property type="project" value="UniProtKB-UniRule"/>
</dbReference>
<organism evidence="5 6">
    <name type="scientific">Clydaea vesicula</name>
    <dbReference type="NCBI Taxonomy" id="447962"/>
    <lineage>
        <taxon>Eukaryota</taxon>
        <taxon>Fungi</taxon>
        <taxon>Fungi incertae sedis</taxon>
        <taxon>Chytridiomycota</taxon>
        <taxon>Chytridiomycota incertae sedis</taxon>
        <taxon>Chytridiomycetes</taxon>
        <taxon>Lobulomycetales</taxon>
        <taxon>Lobulomycetaceae</taxon>
        <taxon>Clydaea</taxon>
    </lineage>
</organism>
<name>A0AAD5U3C1_9FUNG</name>
<dbReference type="SUPFAM" id="SSF49417">
    <property type="entry name" value="p53-like transcription factors"/>
    <property type="match status" value="1"/>
</dbReference>
<feature type="domain" description="NDT80" evidence="4">
    <location>
        <begin position="361"/>
        <end position="483"/>
    </location>
</feature>
<protein>
    <recommendedName>
        <fullName evidence="4">NDT80 domain-containing protein</fullName>
    </recommendedName>
</protein>
<dbReference type="GO" id="GO:0045944">
    <property type="term" value="P:positive regulation of transcription by RNA polymerase II"/>
    <property type="evidence" value="ECO:0007669"/>
    <property type="project" value="TreeGrafter"/>
</dbReference>
<dbReference type="InterPro" id="IPR037141">
    <property type="entry name" value="NDT80_DNA-bd_dom_sf"/>
</dbReference>
<sequence>MPTLNYSSDDDFDFVENGEHKVDTITPPTDEPDEVDSIEIIQEVTQVAEVNDINASGADLGAGNTAEILEVPLPKLSTDTIATDEIGIIDDVESSDLKSTSSIVEATPTSETPLIAKANFINLFHIRNKACLISWNYNYSKSQQVTSLKLLLSFISGVVLVLLNSIISTNDLAENVTEPAFTGFRTAHRFCFVKFQGSCINDRNFLVDVPQVQDKGLDDGCSLPYQRFFKISCINNRRTFENVNMGESWFGSKRLENFFHSLTEKTLKQNFDETLVAVNTGLELLKTKKDLLLKEFCKKEVTNDNGKVTGPHKNNDPQLHKKGCQFFLTKSLKDTFNSTDSEILEDVKRILIEKKKRLRVKIRKGKQYVRENLKGPQIIPTPKVCKSSGDPSIHFSNSSSHSNLHNLNELNNPSVITFERCQFKSATVTPNGKRRTIAVQQFFVLVAELYAILDDGTMIKVALSESSPLVVRGRSPGHYTDNHNNNVTNSLTPTSEISSTSTSNNSNPSPIIATHSTTPTNASLSEQIQQYNHLKGGHQEQLPNFNENNQGNNLTAVSPPLVTYGINGGNISSTTSNNNLHAPANSENVMKKTKLHHIDNHINGSNFLNGENISQIYQKQDYSTHQASRFGYSEVVTNNLQQQDRWVNNTTQFHSRHDDFYKRYENQDQITHNNWSQPDQPLHINGSSSSTPPLEKYQQLSLQDGNNGAFITSITPNFNNFNENGISNYTNSINEYPVGRSVVNVDVNGNERENYNFVTGWVCTKQIFFLFIN</sequence>
<dbReference type="InterPro" id="IPR052605">
    <property type="entry name" value="Fungal_trans_regulator"/>
</dbReference>
<evidence type="ECO:0000256" key="2">
    <source>
        <dbReference type="PROSITE-ProRule" id="PRU00850"/>
    </source>
</evidence>
<dbReference type="GO" id="GO:0000228">
    <property type="term" value="C:nuclear chromosome"/>
    <property type="evidence" value="ECO:0007669"/>
    <property type="project" value="TreeGrafter"/>
</dbReference>
<dbReference type="AlphaFoldDB" id="A0AAD5U3C1"/>
<comment type="caution">
    <text evidence="5">The sequence shown here is derived from an EMBL/GenBank/DDBJ whole genome shotgun (WGS) entry which is preliminary data.</text>
</comment>
<dbReference type="Gene3D" id="2.60.40.1390">
    <property type="entry name" value="NDT80 DNA-binding domain"/>
    <property type="match status" value="1"/>
</dbReference>
<proteinExistence type="predicted"/>
<feature type="region of interest" description="Disordered" evidence="3">
    <location>
        <begin position="475"/>
        <end position="520"/>
    </location>
</feature>
<dbReference type="Pfam" id="PF05224">
    <property type="entry name" value="NDT80_PhoG"/>
    <property type="match status" value="1"/>
</dbReference>
<reference evidence="5" key="1">
    <citation type="submission" date="2020-05" db="EMBL/GenBank/DDBJ databases">
        <title>Phylogenomic resolution of chytrid fungi.</title>
        <authorList>
            <person name="Stajich J.E."/>
            <person name="Amses K."/>
            <person name="Simmons R."/>
            <person name="Seto K."/>
            <person name="Myers J."/>
            <person name="Bonds A."/>
            <person name="Quandt C.A."/>
            <person name="Barry K."/>
            <person name="Liu P."/>
            <person name="Grigoriev I."/>
            <person name="Longcore J.E."/>
            <person name="James T.Y."/>
        </authorList>
    </citation>
    <scope>NUCLEOTIDE SEQUENCE</scope>
    <source>
        <strain evidence="5">JEL0476</strain>
    </source>
</reference>
<dbReference type="EMBL" id="JADGJW010000228">
    <property type="protein sequence ID" value="KAJ3221472.1"/>
    <property type="molecule type" value="Genomic_DNA"/>
</dbReference>
<dbReference type="Proteomes" id="UP001211065">
    <property type="component" value="Unassembled WGS sequence"/>
</dbReference>
<dbReference type="InterPro" id="IPR024061">
    <property type="entry name" value="NDT80_DNA-bd_dom"/>
</dbReference>
<feature type="region of interest" description="Disordered" evidence="3">
    <location>
        <begin position="671"/>
        <end position="695"/>
    </location>
</feature>
<evidence type="ECO:0000313" key="6">
    <source>
        <dbReference type="Proteomes" id="UP001211065"/>
    </source>
</evidence>
<dbReference type="PANTHER" id="PTHR35144:SF2">
    <property type="entry name" value="MEIOSIS-SPECIFIC TRANSCRIPTION FACTOR NDT80"/>
    <property type="match status" value="1"/>
</dbReference>
<dbReference type="GO" id="GO:0003677">
    <property type="term" value="F:DNA binding"/>
    <property type="evidence" value="ECO:0007669"/>
    <property type="project" value="UniProtKB-KW"/>
</dbReference>
<feature type="DNA-binding region" description="NDT80" evidence="2">
    <location>
        <begin position="361"/>
        <end position="483"/>
    </location>
</feature>
<evidence type="ECO:0000256" key="3">
    <source>
        <dbReference type="SAM" id="MobiDB-lite"/>
    </source>
</evidence>
<evidence type="ECO:0000259" key="4">
    <source>
        <dbReference type="PROSITE" id="PS51517"/>
    </source>
</evidence>
<gene>
    <name evidence="5" type="ORF">HK099_003482</name>
</gene>
<evidence type="ECO:0000256" key="1">
    <source>
        <dbReference type="ARBA" id="ARBA00023125"/>
    </source>
</evidence>